<evidence type="ECO:0000313" key="14">
    <source>
        <dbReference type="EMBL" id="MFC4982070.1"/>
    </source>
</evidence>
<dbReference type="Gene3D" id="3.30.565.10">
    <property type="entry name" value="Histidine kinase-like ATPase, C-terminal domain"/>
    <property type="match status" value="1"/>
</dbReference>
<feature type="domain" description="DUF7134" evidence="13">
    <location>
        <begin position="396"/>
        <end position="498"/>
    </location>
</feature>
<evidence type="ECO:0000256" key="4">
    <source>
        <dbReference type="ARBA" id="ARBA00022679"/>
    </source>
</evidence>
<keyword evidence="10" id="KW-0812">Transmembrane</keyword>
<feature type="transmembrane region" description="Helical" evidence="10">
    <location>
        <begin position="7"/>
        <end position="28"/>
    </location>
</feature>
<dbReference type="InterPro" id="IPR050482">
    <property type="entry name" value="Sensor_HK_TwoCompSys"/>
</dbReference>
<dbReference type="InterPro" id="IPR036890">
    <property type="entry name" value="HATPase_C_sf"/>
</dbReference>
<keyword evidence="15" id="KW-1185">Reference proteome</keyword>
<evidence type="ECO:0000256" key="9">
    <source>
        <dbReference type="SAM" id="MobiDB-lite"/>
    </source>
</evidence>
<feature type="transmembrane region" description="Helical" evidence="10">
    <location>
        <begin position="81"/>
        <end position="97"/>
    </location>
</feature>
<feature type="transmembrane region" description="Helical" evidence="10">
    <location>
        <begin position="450"/>
        <end position="468"/>
    </location>
</feature>
<dbReference type="Pfam" id="PF02518">
    <property type="entry name" value="HATPase_c"/>
    <property type="match status" value="1"/>
</dbReference>
<dbReference type="RefSeq" id="WP_051709548.1">
    <property type="nucleotide sequence ID" value="NZ_JBHSJE010000009.1"/>
</dbReference>
<proteinExistence type="predicted"/>
<dbReference type="Gene3D" id="1.20.5.1930">
    <property type="match status" value="1"/>
</dbReference>
<evidence type="ECO:0000256" key="5">
    <source>
        <dbReference type="ARBA" id="ARBA00022741"/>
    </source>
</evidence>
<comment type="caution">
    <text evidence="14">The sequence shown here is derived from an EMBL/GenBank/DDBJ whole genome shotgun (WGS) entry which is preliminary data.</text>
</comment>
<keyword evidence="10" id="KW-0472">Membrane</keyword>
<protein>
    <recommendedName>
        <fullName evidence="2">histidine kinase</fullName>
        <ecNumber evidence="2">2.7.13.3</ecNumber>
    </recommendedName>
</protein>
<dbReference type="GO" id="GO:0016301">
    <property type="term" value="F:kinase activity"/>
    <property type="evidence" value="ECO:0007669"/>
    <property type="project" value="UniProtKB-KW"/>
</dbReference>
<comment type="catalytic activity">
    <reaction evidence="1">
        <text>ATP + protein L-histidine = ADP + protein N-phospho-L-histidine.</text>
        <dbReference type="EC" id="2.7.13.3"/>
    </reaction>
</comment>
<keyword evidence="5" id="KW-0547">Nucleotide-binding</keyword>
<evidence type="ECO:0000256" key="1">
    <source>
        <dbReference type="ARBA" id="ARBA00000085"/>
    </source>
</evidence>
<sequence length="685" mass="72344">MGKTRRLLLPGVFAVTQLLLWFVAVPTLEKPPGPTTWITAFTATALTTHALERRNRTPLPALGQILASSVLVQVLAPPDTLNLVATVAVLTALYSVTARSDWITGVGATVAAAVVQLLLDTAQHGSGSALAFDWLLTLGLYLPASALGAGRRHWLRERRVTKERLTGAELELRQAVDTERNRLAHELHDISAHHLTSVVVSVEAARRLGGTRPELTTEALTFAGRTARETQVALRRLVAVMREDEVPAPQSMTASIEGLIAGFGRLGRPVSVSLPAELAGPAAEAAHGIIREALTNALRYAPGASVGVRAEWAGEALHLTVDNSRPPGGISGDKLGIGSGRGLDGMRRRAATTGGQLSAGPRPDGGWRVEALLPDARSARRPARGRRRNFTREQRIADGAVFGSVAVASSGYALEKVAEAGHGTSVWLLLTLLSTVHALPLLWRRRAPWTALAVIAATTLVWPALLGTGALPPSVANCLLGGGLAELGAVYAVAAYGRVLKPASTPARRHGRPSTTQVTYPPGHRLSYLSVPAAVLSFGGSMTAAFAADGSLLGEPAGPVLLLFLLAVVLLWLGLLFTAAWWAGWLMHMRRRRVLVREDVVLTGLLSSTRDLVHSERQRVAGGLQEKVLRQTTLVISSAEAGSLDDVAAATRATLAAMRQLLGSLDAGKAPPAPRRVTPRSAPSS</sequence>
<dbReference type="Proteomes" id="UP001595908">
    <property type="component" value="Unassembled WGS sequence"/>
</dbReference>
<keyword evidence="4" id="KW-0808">Transferase</keyword>
<feature type="region of interest" description="Disordered" evidence="9">
    <location>
        <begin position="666"/>
        <end position="685"/>
    </location>
</feature>
<feature type="transmembrane region" description="Helical" evidence="10">
    <location>
        <begin position="426"/>
        <end position="443"/>
    </location>
</feature>
<evidence type="ECO:0000256" key="10">
    <source>
        <dbReference type="SAM" id="Phobius"/>
    </source>
</evidence>
<organism evidence="14 15">
    <name type="scientific">Streptomyces atroolivaceus</name>
    <dbReference type="NCBI Taxonomy" id="66869"/>
    <lineage>
        <taxon>Bacteria</taxon>
        <taxon>Bacillati</taxon>
        <taxon>Actinomycetota</taxon>
        <taxon>Actinomycetes</taxon>
        <taxon>Kitasatosporales</taxon>
        <taxon>Streptomycetaceae</taxon>
        <taxon>Streptomyces</taxon>
    </lineage>
</organism>
<dbReference type="InterPro" id="IPR055558">
    <property type="entry name" value="DUF7134"/>
</dbReference>
<evidence type="ECO:0000256" key="8">
    <source>
        <dbReference type="ARBA" id="ARBA00023012"/>
    </source>
</evidence>
<dbReference type="EC" id="2.7.13.3" evidence="2"/>
<dbReference type="Pfam" id="PF23539">
    <property type="entry name" value="DUF7134"/>
    <property type="match status" value="1"/>
</dbReference>
<evidence type="ECO:0000256" key="7">
    <source>
        <dbReference type="ARBA" id="ARBA00022840"/>
    </source>
</evidence>
<keyword evidence="7" id="KW-0067">ATP-binding</keyword>
<name>A0ABV9VFY6_STRAZ</name>
<evidence type="ECO:0000259" key="13">
    <source>
        <dbReference type="Pfam" id="PF23539"/>
    </source>
</evidence>
<dbReference type="InterPro" id="IPR011712">
    <property type="entry name" value="Sig_transdc_His_kin_sub3_dim/P"/>
</dbReference>
<dbReference type="SUPFAM" id="SSF55874">
    <property type="entry name" value="ATPase domain of HSP90 chaperone/DNA topoisomerase II/histidine kinase"/>
    <property type="match status" value="1"/>
</dbReference>
<feature type="transmembrane region" description="Helical" evidence="10">
    <location>
        <begin position="526"/>
        <end position="548"/>
    </location>
</feature>
<evidence type="ECO:0000256" key="2">
    <source>
        <dbReference type="ARBA" id="ARBA00012438"/>
    </source>
</evidence>
<dbReference type="CDD" id="cd16917">
    <property type="entry name" value="HATPase_UhpB-NarQ-NarX-like"/>
    <property type="match status" value="1"/>
</dbReference>
<keyword evidence="10" id="KW-1133">Transmembrane helix</keyword>
<evidence type="ECO:0000313" key="15">
    <source>
        <dbReference type="Proteomes" id="UP001595908"/>
    </source>
</evidence>
<evidence type="ECO:0000256" key="3">
    <source>
        <dbReference type="ARBA" id="ARBA00022553"/>
    </source>
</evidence>
<feature type="transmembrane region" description="Helical" evidence="10">
    <location>
        <begin position="102"/>
        <end position="119"/>
    </location>
</feature>
<dbReference type="InterPro" id="IPR003594">
    <property type="entry name" value="HATPase_dom"/>
</dbReference>
<feature type="transmembrane region" description="Helical" evidence="10">
    <location>
        <begin position="560"/>
        <end position="583"/>
    </location>
</feature>
<dbReference type="PANTHER" id="PTHR24421">
    <property type="entry name" value="NITRATE/NITRITE SENSOR PROTEIN NARX-RELATED"/>
    <property type="match status" value="1"/>
</dbReference>
<gene>
    <name evidence="14" type="ORF">ACFPL4_27630</name>
</gene>
<evidence type="ECO:0000259" key="11">
    <source>
        <dbReference type="Pfam" id="PF02518"/>
    </source>
</evidence>
<dbReference type="Pfam" id="PF07730">
    <property type="entry name" value="HisKA_3"/>
    <property type="match status" value="1"/>
</dbReference>
<feature type="transmembrane region" description="Helical" evidence="10">
    <location>
        <begin position="474"/>
        <end position="499"/>
    </location>
</feature>
<accession>A0ABV9VFY6</accession>
<keyword evidence="8" id="KW-0902">Two-component regulatory system</keyword>
<dbReference type="EMBL" id="JBHSJE010000009">
    <property type="protein sequence ID" value="MFC4982070.1"/>
    <property type="molecule type" value="Genomic_DNA"/>
</dbReference>
<feature type="transmembrane region" description="Helical" evidence="10">
    <location>
        <begin position="396"/>
        <end position="414"/>
    </location>
</feature>
<keyword evidence="6 14" id="KW-0418">Kinase</keyword>
<reference evidence="15" key="1">
    <citation type="journal article" date="2019" name="Int. J. Syst. Evol. Microbiol.">
        <title>The Global Catalogue of Microorganisms (GCM) 10K type strain sequencing project: providing services to taxonomists for standard genome sequencing and annotation.</title>
        <authorList>
            <consortium name="The Broad Institute Genomics Platform"/>
            <consortium name="The Broad Institute Genome Sequencing Center for Infectious Disease"/>
            <person name="Wu L."/>
            <person name="Ma J."/>
        </authorList>
    </citation>
    <scope>NUCLEOTIDE SEQUENCE [LARGE SCALE GENOMIC DNA]</scope>
    <source>
        <strain evidence="15">ICMP 257</strain>
    </source>
</reference>
<evidence type="ECO:0000256" key="6">
    <source>
        <dbReference type="ARBA" id="ARBA00022777"/>
    </source>
</evidence>
<feature type="transmembrane region" description="Helical" evidence="10">
    <location>
        <begin position="131"/>
        <end position="149"/>
    </location>
</feature>
<keyword evidence="3" id="KW-0597">Phosphoprotein</keyword>
<dbReference type="GeneID" id="31234570"/>
<dbReference type="PANTHER" id="PTHR24421:SF10">
    <property type="entry name" value="NITRATE_NITRITE SENSOR PROTEIN NARQ"/>
    <property type="match status" value="1"/>
</dbReference>
<feature type="domain" description="Signal transduction histidine kinase subgroup 3 dimerisation and phosphoacceptor" evidence="12">
    <location>
        <begin position="179"/>
        <end position="244"/>
    </location>
</feature>
<evidence type="ECO:0000259" key="12">
    <source>
        <dbReference type="Pfam" id="PF07730"/>
    </source>
</evidence>
<feature type="domain" description="Histidine kinase/HSP90-like ATPase" evidence="11">
    <location>
        <begin position="286"/>
        <end position="375"/>
    </location>
</feature>